<keyword evidence="5" id="KW-1185">Reference proteome</keyword>
<dbReference type="EMBL" id="JBEZVE010000002">
    <property type="protein sequence ID" value="MEU3779724.1"/>
    <property type="molecule type" value="Genomic_DNA"/>
</dbReference>
<dbReference type="InterPro" id="IPR000073">
    <property type="entry name" value="AB_hydrolase_1"/>
</dbReference>
<name>A0ABV2ZB19_9ACTN</name>
<dbReference type="Pfam" id="PF00561">
    <property type="entry name" value="Abhydrolase_1"/>
    <property type="match status" value="1"/>
</dbReference>
<dbReference type="Proteomes" id="UP001550739">
    <property type="component" value="Unassembled WGS sequence"/>
</dbReference>
<reference evidence="4 5" key="1">
    <citation type="submission" date="2024-06" db="EMBL/GenBank/DDBJ databases">
        <title>The Natural Products Discovery Center: Release of the First 8490 Sequenced Strains for Exploring Actinobacteria Biosynthetic Diversity.</title>
        <authorList>
            <person name="Kalkreuter E."/>
            <person name="Kautsar S.A."/>
            <person name="Yang D."/>
            <person name="Bader C.D."/>
            <person name="Teijaro C.N."/>
            <person name="Fluegel L."/>
            <person name="Davis C.M."/>
            <person name="Simpson J.R."/>
            <person name="Lauterbach L."/>
            <person name="Steele A.D."/>
            <person name="Gui C."/>
            <person name="Meng S."/>
            <person name="Li G."/>
            <person name="Viehrig K."/>
            <person name="Ye F."/>
            <person name="Su P."/>
            <person name="Kiefer A.F."/>
            <person name="Nichols A."/>
            <person name="Cepeda A.J."/>
            <person name="Yan W."/>
            <person name="Fan B."/>
            <person name="Jiang Y."/>
            <person name="Adhikari A."/>
            <person name="Zheng C.-J."/>
            <person name="Schuster L."/>
            <person name="Cowan T.M."/>
            <person name="Smanski M.J."/>
            <person name="Chevrette M.G."/>
            <person name="De Carvalho L.P.S."/>
            <person name="Shen B."/>
        </authorList>
    </citation>
    <scope>NUCLEOTIDE SEQUENCE [LARGE SCALE GENOMIC DNA]</scope>
    <source>
        <strain evidence="4 5">NPDC033843</strain>
    </source>
</reference>
<sequence length="347" mass="36518">MFSTHPRHSAVRFGVIGVSAASLVTAIAISTGGASAATGGDPGFTRHTITQTVSLTGSGPADQTLSAVEYEPTGVRVKGIQVMVPGVTYDHRYFDLKTSRGWVSQAREAAKDGWISVAVDRLGTGDSSSPAADQLNGATHSATIHQLITKLKAAHKGLPVALVGHSMGSAVAIREAATYKDVDALVVTGFMHHSGSGQLVFNAMMHPAAEDAAFKGRTIPDGSLTSRDGMRHQFYWPFNADLSTVEGDDAVKQITTQGEFTAFGDELTNDTFGKNVNVPVLSLVGEHDGLFFDPADLKKALAAEPASYGSSPDVDVKSVLNAGHDLALQRNADSTTNTINKWLSNKL</sequence>
<dbReference type="RefSeq" id="WP_361700719.1">
    <property type="nucleotide sequence ID" value="NZ_JBEZVE010000002.1"/>
</dbReference>
<comment type="caution">
    <text evidence="4">The sequence shown here is derived from an EMBL/GenBank/DDBJ whole genome shotgun (WGS) entry which is preliminary data.</text>
</comment>
<accession>A0ABV2ZB19</accession>
<feature type="domain" description="AB hydrolase-1" evidence="3">
    <location>
        <begin position="98"/>
        <end position="327"/>
    </location>
</feature>
<evidence type="ECO:0000256" key="2">
    <source>
        <dbReference type="SAM" id="SignalP"/>
    </source>
</evidence>
<dbReference type="GO" id="GO:0016787">
    <property type="term" value="F:hydrolase activity"/>
    <property type="evidence" value="ECO:0007669"/>
    <property type="project" value="UniProtKB-KW"/>
</dbReference>
<dbReference type="PANTHER" id="PTHR43798">
    <property type="entry name" value="MONOACYLGLYCEROL LIPASE"/>
    <property type="match status" value="1"/>
</dbReference>
<feature type="chain" id="PRO_5047065376" evidence="2">
    <location>
        <begin position="37"/>
        <end position="347"/>
    </location>
</feature>
<dbReference type="SUPFAM" id="SSF53474">
    <property type="entry name" value="alpha/beta-Hydrolases"/>
    <property type="match status" value="1"/>
</dbReference>
<evidence type="ECO:0000313" key="5">
    <source>
        <dbReference type="Proteomes" id="UP001550739"/>
    </source>
</evidence>
<evidence type="ECO:0000313" key="4">
    <source>
        <dbReference type="EMBL" id="MEU3779724.1"/>
    </source>
</evidence>
<gene>
    <name evidence="4" type="ORF">AB0E89_03860</name>
</gene>
<proteinExistence type="predicted"/>
<feature type="signal peptide" evidence="2">
    <location>
        <begin position="1"/>
        <end position="36"/>
    </location>
</feature>
<dbReference type="PANTHER" id="PTHR43798:SF31">
    <property type="entry name" value="AB HYDROLASE SUPERFAMILY PROTEIN YCLE"/>
    <property type="match status" value="1"/>
</dbReference>
<keyword evidence="2" id="KW-0732">Signal</keyword>
<protein>
    <submittedName>
        <fullName evidence="4">Alpha/beta hydrolase</fullName>
    </submittedName>
</protein>
<dbReference type="InterPro" id="IPR029058">
    <property type="entry name" value="AB_hydrolase_fold"/>
</dbReference>
<dbReference type="Gene3D" id="3.40.50.1820">
    <property type="entry name" value="alpha/beta hydrolase"/>
    <property type="match status" value="1"/>
</dbReference>
<evidence type="ECO:0000259" key="3">
    <source>
        <dbReference type="Pfam" id="PF00561"/>
    </source>
</evidence>
<dbReference type="InterPro" id="IPR050266">
    <property type="entry name" value="AB_hydrolase_sf"/>
</dbReference>
<keyword evidence="1 4" id="KW-0378">Hydrolase</keyword>
<evidence type="ECO:0000256" key="1">
    <source>
        <dbReference type="ARBA" id="ARBA00022801"/>
    </source>
</evidence>
<organism evidence="4 5">
    <name type="scientific">Streptomyces sp. 900129855</name>
    <dbReference type="NCBI Taxonomy" id="3155129"/>
    <lineage>
        <taxon>Bacteria</taxon>
        <taxon>Bacillati</taxon>
        <taxon>Actinomycetota</taxon>
        <taxon>Actinomycetes</taxon>
        <taxon>Kitasatosporales</taxon>
        <taxon>Streptomycetaceae</taxon>
        <taxon>Streptomyces</taxon>
    </lineage>
</organism>